<dbReference type="Gene3D" id="3.40.50.720">
    <property type="entry name" value="NAD(P)-binding Rossmann-like Domain"/>
    <property type="match status" value="1"/>
</dbReference>
<evidence type="ECO:0000256" key="2">
    <source>
        <dbReference type="ARBA" id="ARBA00023002"/>
    </source>
</evidence>
<keyword evidence="5" id="KW-1185">Reference proteome</keyword>
<dbReference type="FunFam" id="3.40.50.720:FF:000084">
    <property type="entry name" value="Short-chain dehydrogenase reductase"/>
    <property type="match status" value="1"/>
</dbReference>
<dbReference type="Proteomes" id="UP001320898">
    <property type="component" value="Unassembled WGS sequence"/>
</dbReference>
<proteinExistence type="inferred from homology"/>
<dbReference type="InterPro" id="IPR002347">
    <property type="entry name" value="SDR_fam"/>
</dbReference>
<dbReference type="AlphaFoldDB" id="A0AAW5QZZ9"/>
<name>A0AAW5QZZ9_9HYPH</name>
<organism evidence="4 5">
    <name type="scientific">Microbaculum marinisediminis</name>
    <dbReference type="NCBI Taxonomy" id="2931392"/>
    <lineage>
        <taxon>Bacteria</taxon>
        <taxon>Pseudomonadati</taxon>
        <taxon>Pseudomonadota</taxon>
        <taxon>Alphaproteobacteria</taxon>
        <taxon>Hyphomicrobiales</taxon>
        <taxon>Tepidamorphaceae</taxon>
        <taxon>Microbaculum</taxon>
    </lineage>
</organism>
<dbReference type="InterPro" id="IPR020904">
    <property type="entry name" value="Sc_DH/Rdtase_CS"/>
</dbReference>
<evidence type="ECO:0000313" key="4">
    <source>
        <dbReference type="EMBL" id="MCT8972712.1"/>
    </source>
</evidence>
<dbReference type="GO" id="GO:0016616">
    <property type="term" value="F:oxidoreductase activity, acting on the CH-OH group of donors, NAD or NADP as acceptor"/>
    <property type="evidence" value="ECO:0007669"/>
    <property type="project" value="TreeGrafter"/>
</dbReference>
<keyword evidence="2" id="KW-0560">Oxidoreductase</keyword>
<evidence type="ECO:0000259" key="3">
    <source>
        <dbReference type="SMART" id="SM00822"/>
    </source>
</evidence>
<dbReference type="PRINTS" id="PR00081">
    <property type="entry name" value="GDHRDH"/>
</dbReference>
<comment type="similarity">
    <text evidence="1">Belongs to the short-chain dehydrogenases/reductases (SDR) family.</text>
</comment>
<evidence type="ECO:0000256" key="1">
    <source>
        <dbReference type="ARBA" id="ARBA00006484"/>
    </source>
</evidence>
<sequence>MTGALAGRTALVTGGSRGIGRAIALALAREGASVAICHHGDERAAETLADLQALSSKSFAFEADVSREDDVVAMLAEVAARFRTLDIAVNNAGILREAPILETSAADFDRVVAVNLRGTFLVGREAARHMRERPAGVSPARIINLASDLAFLGREGMAAYSASKGGVVALTRSFATEFAPQILVNAIAPGPVDTDMTSPATMSPEALARDLDIPLARFAAPEEIAALALYLAGDGARFVTGQCYGINGGSAMP</sequence>
<dbReference type="PANTHER" id="PTHR42760">
    <property type="entry name" value="SHORT-CHAIN DEHYDROGENASES/REDUCTASES FAMILY MEMBER"/>
    <property type="match status" value="1"/>
</dbReference>
<dbReference type="SUPFAM" id="SSF51735">
    <property type="entry name" value="NAD(P)-binding Rossmann-fold domains"/>
    <property type="match status" value="1"/>
</dbReference>
<gene>
    <name evidence="4" type="ORF">MUB46_12675</name>
</gene>
<dbReference type="RefSeq" id="WP_261616288.1">
    <property type="nucleotide sequence ID" value="NZ_JALIDZ010000005.1"/>
</dbReference>
<dbReference type="PANTHER" id="PTHR42760:SF133">
    <property type="entry name" value="3-OXOACYL-[ACYL-CARRIER-PROTEIN] REDUCTASE"/>
    <property type="match status" value="1"/>
</dbReference>
<evidence type="ECO:0000313" key="5">
    <source>
        <dbReference type="Proteomes" id="UP001320898"/>
    </source>
</evidence>
<accession>A0AAW5QZZ9</accession>
<dbReference type="InterPro" id="IPR036291">
    <property type="entry name" value="NAD(P)-bd_dom_sf"/>
</dbReference>
<protein>
    <submittedName>
        <fullName evidence="4">3-oxoacyl-ACP reductase FabG</fullName>
    </submittedName>
</protein>
<dbReference type="SMART" id="SM00822">
    <property type="entry name" value="PKS_KR"/>
    <property type="match status" value="1"/>
</dbReference>
<reference evidence="4 5" key="1">
    <citation type="submission" date="2022-04" db="EMBL/GenBank/DDBJ databases">
        <authorList>
            <person name="Ye Y.-Q."/>
            <person name="Du Z.-J."/>
        </authorList>
    </citation>
    <scope>NUCLEOTIDE SEQUENCE [LARGE SCALE GENOMIC DNA]</scope>
    <source>
        <strain evidence="4 5">A6E488</strain>
    </source>
</reference>
<dbReference type="Pfam" id="PF13561">
    <property type="entry name" value="adh_short_C2"/>
    <property type="match status" value="1"/>
</dbReference>
<dbReference type="PROSITE" id="PS00061">
    <property type="entry name" value="ADH_SHORT"/>
    <property type="match status" value="1"/>
</dbReference>
<dbReference type="InterPro" id="IPR057326">
    <property type="entry name" value="KR_dom"/>
</dbReference>
<dbReference type="EMBL" id="JALIDZ010000005">
    <property type="protein sequence ID" value="MCT8972712.1"/>
    <property type="molecule type" value="Genomic_DNA"/>
</dbReference>
<feature type="domain" description="Ketoreductase" evidence="3">
    <location>
        <begin position="8"/>
        <end position="190"/>
    </location>
</feature>
<dbReference type="PRINTS" id="PR00080">
    <property type="entry name" value="SDRFAMILY"/>
</dbReference>
<comment type="caution">
    <text evidence="4">The sequence shown here is derived from an EMBL/GenBank/DDBJ whole genome shotgun (WGS) entry which is preliminary data.</text>
</comment>